<evidence type="ECO:0000256" key="2">
    <source>
        <dbReference type="ARBA" id="ARBA00012180"/>
    </source>
</evidence>
<dbReference type="InterPro" id="IPR000477">
    <property type="entry name" value="RT_dom"/>
</dbReference>
<organism evidence="4 5">
    <name type="scientific">Pleurodeles waltl</name>
    <name type="common">Iberian ribbed newt</name>
    <dbReference type="NCBI Taxonomy" id="8319"/>
    <lineage>
        <taxon>Eukaryota</taxon>
        <taxon>Metazoa</taxon>
        <taxon>Chordata</taxon>
        <taxon>Craniata</taxon>
        <taxon>Vertebrata</taxon>
        <taxon>Euteleostomi</taxon>
        <taxon>Amphibia</taxon>
        <taxon>Batrachia</taxon>
        <taxon>Caudata</taxon>
        <taxon>Salamandroidea</taxon>
        <taxon>Salamandridae</taxon>
        <taxon>Pleurodelinae</taxon>
        <taxon>Pleurodeles</taxon>
    </lineage>
</organism>
<dbReference type="Gene3D" id="3.30.70.270">
    <property type="match status" value="1"/>
</dbReference>
<dbReference type="InterPro" id="IPR052055">
    <property type="entry name" value="Hepadnavirus_pol/RT"/>
</dbReference>
<dbReference type="PANTHER" id="PTHR33050:SF7">
    <property type="entry name" value="RIBONUCLEASE H"/>
    <property type="match status" value="1"/>
</dbReference>
<dbReference type="PANTHER" id="PTHR33050">
    <property type="entry name" value="REVERSE TRANSCRIPTASE DOMAIN-CONTAINING PROTEIN"/>
    <property type="match status" value="1"/>
</dbReference>
<accession>A0AAV7P5Y7</accession>
<dbReference type="GO" id="GO:0004523">
    <property type="term" value="F:RNA-DNA hybrid ribonuclease activity"/>
    <property type="evidence" value="ECO:0007669"/>
    <property type="project" value="UniProtKB-EC"/>
</dbReference>
<sequence length="122" mass="13841">MLRLSRQVHAERYLENAHFTKTYTKRTKVSLSTLRNCHFAEKRLGRYLVGHEHFEFTVLPFGLTSAPQVFTKVMAVVAAHLRRSGVSGFSYLDDWLLKAGLHDAVVSSLRTMADLLHLLGSL</sequence>
<dbReference type="SUPFAM" id="SSF56672">
    <property type="entry name" value="DNA/RNA polymerases"/>
    <property type="match status" value="1"/>
</dbReference>
<evidence type="ECO:0000259" key="3">
    <source>
        <dbReference type="Pfam" id="PF00078"/>
    </source>
</evidence>
<dbReference type="Proteomes" id="UP001066276">
    <property type="component" value="Chromosome 7"/>
</dbReference>
<protein>
    <recommendedName>
        <fullName evidence="2">ribonuclease H</fullName>
        <ecNumber evidence="2">3.1.26.4</ecNumber>
    </recommendedName>
</protein>
<comment type="similarity">
    <text evidence="1">Belongs to the beta type-B retroviral polymerase family. HERV class-II K(HML-2) pol subfamily.</text>
</comment>
<name>A0AAV7P5Y7_PLEWA</name>
<reference evidence="4" key="1">
    <citation type="journal article" date="2022" name="bioRxiv">
        <title>Sequencing and chromosome-scale assembly of the giantPleurodeles waltlgenome.</title>
        <authorList>
            <person name="Brown T."/>
            <person name="Elewa A."/>
            <person name="Iarovenko S."/>
            <person name="Subramanian E."/>
            <person name="Araus A.J."/>
            <person name="Petzold A."/>
            <person name="Susuki M."/>
            <person name="Suzuki K.-i.T."/>
            <person name="Hayashi T."/>
            <person name="Toyoda A."/>
            <person name="Oliveira C."/>
            <person name="Osipova E."/>
            <person name="Leigh N.D."/>
            <person name="Simon A."/>
            <person name="Yun M.H."/>
        </authorList>
    </citation>
    <scope>NUCLEOTIDE SEQUENCE</scope>
    <source>
        <strain evidence="4">20211129_DDA</strain>
        <tissue evidence="4">Liver</tissue>
    </source>
</reference>
<dbReference type="InterPro" id="IPR043502">
    <property type="entry name" value="DNA/RNA_pol_sf"/>
</dbReference>
<keyword evidence="5" id="KW-1185">Reference proteome</keyword>
<dbReference type="Pfam" id="PF00078">
    <property type="entry name" value="RVT_1"/>
    <property type="match status" value="1"/>
</dbReference>
<evidence type="ECO:0000256" key="1">
    <source>
        <dbReference type="ARBA" id="ARBA00010879"/>
    </source>
</evidence>
<comment type="caution">
    <text evidence="4">The sequence shown here is derived from an EMBL/GenBank/DDBJ whole genome shotgun (WGS) entry which is preliminary data.</text>
</comment>
<feature type="domain" description="Reverse transcriptase" evidence="3">
    <location>
        <begin position="33"/>
        <end position="116"/>
    </location>
</feature>
<dbReference type="EMBL" id="JANPWB010000011">
    <property type="protein sequence ID" value="KAJ1123571.1"/>
    <property type="molecule type" value="Genomic_DNA"/>
</dbReference>
<dbReference type="InterPro" id="IPR043128">
    <property type="entry name" value="Rev_trsase/Diguanyl_cyclase"/>
</dbReference>
<proteinExistence type="inferred from homology"/>
<evidence type="ECO:0000313" key="4">
    <source>
        <dbReference type="EMBL" id="KAJ1123571.1"/>
    </source>
</evidence>
<dbReference type="EC" id="3.1.26.4" evidence="2"/>
<gene>
    <name evidence="4" type="ORF">NDU88_002039</name>
</gene>
<evidence type="ECO:0000313" key="5">
    <source>
        <dbReference type="Proteomes" id="UP001066276"/>
    </source>
</evidence>
<dbReference type="AlphaFoldDB" id="A0AAV7P5Y7"/>